<accession>A0ABW6WNJ2</accession>
<gene>
    <name evidence="1" type="ORF">ACFY35_32085</name>
</gene>
<dbReference type="EMBL" id="JBIAZU010000006">
    <property type="protein sequence ID" value="MFF5294100.1"/>
    <property type="molecule type" value="Genomic_DNA"/>
</dbReference>
<evidence type="ECO:0000313" key="2">
    <source>
        <dbReference type="Proteomes" id="UP001602245"/>
    </source>
</evidence>
<comment type="caution">
    <text evidence="1">The sequence shown here is derived from an EMBL/GenBank/DDBJ whole genome shotgun (WGS) entry which is preliminary data.</text>
</comment>
<evidence type="ECO:0008006" key="3">
    <source>
        <dbReference type="Google" id="ProtNLM"/>
    </source>
</evidence>
<sequence length="184" mass="20156">MTALASVAGPADRLRLLDRVDAISPGAASTWPVGWSHLAAAAIRGLTEPADEREIATLAGVIGRPEPAVRWARTAAAARLKAIGGPAAEAALRGRYLSPLDPPWRDDFRTADDRRTRQAAGRAIAAMEGPRLYLYSWNATVHVWRAYVWLLGHKPEWHPHDALRGALADDPDPRVRTRVRRLIS</sequence>
<dbReference type="Proteomes" id="UP001602245">
    <property type="component" value="Unassembled WGS sequence"/>
</dbReference>
<reference evidence="1 2" key="1">
    <citation type="submission" date="2024-10" db="EMBL/GenBank/DDBJ databases">
        <title>The Natural Products Discovery Center: Release of the First 8490 Sequenced Strains for Exploring Actinobacteria Biosynthetic Diversity.</title>
        <authorList>
            <person name="Kalkreuter E."/>
            <person name="Kautsar S.A."/>
            <person name="Yang D."/>
            <person name="Bader C.D."/>
            <person name="Teijaro C.N."/>
            <person name="Fluegel L."/>
            <person name="Davis C.M."/>
            <person name="Simpson J.R."/>
            <person name="Lauterbach L."/>
            <person name="Steele A.D."/>
            <person name="Gui C."/>
            <person name="Meng S."/>
            <person name="Li G."/>
            <person name="Viehrig K."/>
            <person name="Ye F."/>
            <person name="Su P."/>
            <person name="Kiefer A.F."/>
            <person name="Nichols A."/>
            <person name="Cepeda A.J."/>
            <person name="Yan W."/>
            <person name="Fan B."/>
            <person name="Jiang Y."/>
            <person name="Adhikari A."/>
            <person name="Zheng C.-J."/>
            <person name="Schuster L."/>
            <person name="Cowan T.M."/>
            <person name="Smanski M.J."/>
            <person name="Chevrette M.G."/>
            <person name="De Carvalho L.P.S."/>
            <person name="Shen B."/>
        </authorList>
    </citation>
    <scope>NUCLEOTIDE SEQUENCE [LARGE SCALE GENOMIC DNA]</scope>
    <source>
        <strain evidence="1 2">NPDC000087</strain>
    </source>
</reference>
<organism evidence="1 2">
    <name type="scientific">Paractinoplanes globisporus</name>
    <dbReference type="NCBI Taxonomy" id="113565"/>
    <lineage>
        <taxon>Bacteria</taxon>
        <taxon>Bacillati</taxon>
        <taxon>Actinomycetota</taxon>
        <taxon>Actinomycetes</taxon>
        <taxon>Micromonosporales</taxon>
        <taxon>Micromonosporaceae</taxon>
        <taxon>Paractinoplanes</taxon>
    </lineage>
</organism>
<dbReference type="RefSeq" id="WP_020512343.1">
    <property type="nucleotide sequence ID" value="NZ_JBIAZU010000006.1"/>
</dbReference>
<name>A0ABW6WNJ2_9ACTN</name>
<evidence type="ECO:0000313" key="1">
    <source>
        <dbReference type="EMBL" id="MFF5294100.1"/>
    </source>
</evidence>
<keyword evidence="2" id="KW-1185">Reference proteome</keyword>
<proteinExistence type="predicted"/>
<protein>
    <recommendedName>
        <fullName evidence="3">HEAT repeat domain-containing protein</fullName>
    </recommendedName>
</protein>